<evidence type="ECO:0000256" key="1">
    <source>
        <dbReference type="ARBA" id="ARBA00010928"/>
    </source>
</evidence>
<dbReference type="RefSeq" id="WP_116061708.1">
    <property type="nucleotide sequence ID" value="NZ_QRDZ01000012.1"/>
</dbReference>
<keyword evidence="6" id="KW-1185">Reference proteome</keyword>
<sequence>MKKRYRMGVIGLGEGRSIMSAALHSERFELAQVCDLNEELCRQRAQEFDFHRWTTSYEEMLANDEIDVIAIYTPDQLHFTHIRQAVEAGKHAICTKPVLPSLDDAAKLLAFMKQTDRKLFIGQSTRYFEPMLHQRQDFEAGKHGELSVVETHYITDGRWFLDKGWSRQKGFSWFHGFMIHAVDLVRWYIPDVSEVSGFARTSANTKAFGLEAWDSLRFIARNEAGQIATMAGDYALPTLGQHAQSQIGCVLRGTQGVTRAEYSNLTYYTHFAGEGPKVHSFDDKEPYYFRFENKSHHAGEYQNYIEYFADCLDRGEAPLPDAREAVHTLALMEAMTRSVQRGGQPVKLAEVIAEYGL</sequence>
<evidence type="ECO:0000313" key="6">
    <source>
        <dbReference type="Proteomes" id="UP000256977"/>
    </source>
</evidence>
<comment type="caution">
    <text evidence="5">The sequence shown here is derived from an EMBL/GenBank/DDBJ whole genome shotgun (WGS) entry which is preliminary data.</text>
</comment>
<dbReference type="PANTHER" id="PTHR43708">
    <property type="entry name" value="CONSERVED EXPRESSED OXIDOREDUCTASE (EUROFUNG)"/>
    <property type="match status" value="1"/>
</dbReference>
<dbReference type="InterPro" id="IPR051317">
    <property type="entry name" value="Gfo/Idh/MocA_oxidoreduct"/>
</dbReference>
<accession>A0A3D9JR31</accession>
<dbReference type="GO" id="GO:0000166">
    <property type="term" value="F:nucleotide binding"/>
    <property type="evidence" value="ECO:0007669"/>
    <property type="project" value="InterPro"/>
</dbReference>
<feature type="domain" description="Gfo/Idh/MocA-like oxidoreductase C-terminal" evidence="4">
    <location>
        <begin position="139"/>
        <end position="348"/>
    </location>
</feature>
<dbReference type="SUPFAM" id="SSF51735">
    <property type="entry name" value="NAD(P)-binding Rossmann-fold domains"/>
    <property type="match status" value="1"/>
</dbReference>
<evidence type="ECO:0000256" key="2">
    <source>
        <dbReference type="ARBA" id="ARBA00023002"/>
    </source>
</evidence>
<dbReference type="Pfam" id="PF01408">
    <property type="entry name" value="GFO_IDH_MocA"/>
    <property type="match status" value="1"/>
</dbReference>
<protein>
    <submittedName>
        <fullName evidence="5">Putative dehydrogenase</fullName>
    </submittedName>
</protein>
<dbReference type="OrthoDB" id="9815825at2"/>
<proteinExistence type="inferred from homology"/>
<dbReference type="InterPro" id="IPR036291">
    <property type="entry name" value="NAD(P)-bd_dom_sf"/>
</dbReference>
<dbReference type="Pfam" id="PF02894">
    <property type="entry name" value="GFO_IDH_MocA_C"/>
    <property type="match status" value="1"/>
</dbReference>
<evidence type="ECO:0000259" key="4">
    <source>
        <dbReference type="Pfam" id="PF02894"/>
    </source>
</evidence>
<dbReference type="SUPFAM" id="SSF55347">
    <property type="entry name" value="Glyceraldehyde-3-phosphate dehydrogenase-like, C-terminal domain"/>
    <property type="match status" value="1"/>
</dbReference>
<dbReference type="Gene3D" id="3.30.360.10">
    <property type="entry name" value="Dihydrodipicolinate Reductase, domain 2"/>
    <property type="match status" value="1"/>
</dbReference>
<dbReference type="EMBL" id="QRDZ01000012">
    <property type="protein sequence ID" value="RED76420.1"/>
    <property type="molecule type" value="Genomic_DNA"/>
</dbReference>
<dbReference type="GO" id="GO:0016491">
    <property type="term" value="F:oxidoreductase activity"/>
    <property type="evidence" value="ECO:0007669"/>
    <property type="project" value="UniProtKB-KW"/>
</dbReference>
<evidence type="ECO:0000313" key="5">
    <source>
        <dbReference type="EMBL" id="RED76420.1"/>
    </source>
</evidence>
<dbReference type="Gene3D" id="3.40.50.720">
    <property type="entry name" value="NAD(P)-binding Rossmann-like Domain"/>
    <property type="match status" value="1"/>
</dbReference>
<feature type="domain" description="Gfo/Idh/MocA-like oxidoreductase N-terminal" evidence="3">
    <location>
        <begin position="6"/>
        <end position="122"/>
    </location>
</feature>
<dbReference type="Proteomes" id="UP000256977">
    <property type="component" value="Unassembled WGS sequence"/>
</dbReference>
<dbReference type="PANTHER" id="PTHR43708:SF5">
    <property type="entry name" value="CONSERVED EXPRESSED OXIDOREDUCTASE (EUROFUNG)-RELATED"/>
    <property type="match status" value="1"/>
</dbReference>
<gene>
    <name evidence="5" type="ORF">DFP98_112138</name>
</gene>
<dbReference type="AlphaFoldDB" id="A0A3D9JR31"/>
<name>A0A3D9JR31_9BACL</name>
<reference evidence="5 6" key="1">
    <citation type="submission" date="2018-07" db="EMBL/GenBank/DDBJ databases">
        <title>Genomic Encyclopedia of Type Strains, Phase III (KMG-III): the genomes of soil and plant-associated and newly described type strains.</title>
        <authorList>
            <person name="Whitman W."/>
        </authorList>
    </citation>
    <scope>NUCLEOTIDE SEQUENCE [LARGE SCALE GENOMIC DNA]</scope>
    <source>
        <strain evidence="5 6">CECT 7287</strain>
    </source>
</reference>
<evidence type="ECO:0000259" key="3">
    <source>
        <dbReference type="Pfam" id="PF01408"/>
    </source>
</evidence>
<dbReference type="InterPro" id="IPR004104">
    <property type="entry name" value="Gfo/Idh/MocA-like_OxRdtase_C"/>
</dbReference>
<organism evidence="5 6">
    <name type="scientific">Cohnella phaseoli</name>
    <dbReference type="NCBI Taxonomy" id="456490"/>
    <lineage>
        <taxon>Bacteria</taxon>
        <taxon>Bacillati</taxon>
        <taxon>Bacillota</taxon>
        <taxon>Bacilli</taxon>
        <taxon>Bacillales</taxon>
        <taxon>Paenibacillaceae</taxon>
        <taxon>Cohnella</taxon>
    </lineage>
</organism>
<dbReference type="InterPro" id="IPR000683">
    <property type="entry name" value="Gfo/Idh/MocA-like_OxRdtase_N"/>
</dbReference>
<keyword evidence="2" id="KW-0560">Oxidoreductase</keyword>
<comment type="similarity">
    <text evidence="1">Belongs to the Gfo/Idh/MocA family.</text>
</comment>